<evidence type="ECO:0000256" key="1">
    <source>
        <dbReference type="SAM" id="SignalP"/>
    </source>
</evidence>
<dbReference type="EMBL" id="JACBZF010000005">
    <property type="protein sequence ID" value="NYH96565.1"/>
    <property type="molecule type" value="Genomic_DNA"/>
</dbReference>
<dbReference type="AlphaFoldDB" id="A0A7Y9XY36"/>
<accession>A0A7Y9XY36</accession>
<feature type="signal peptide" evidence="1">
    <location>
        <begin position="1"/>
        <end position="19"/>
    </location>
</feature>
<organism evidence="2 3">
    <name type="scientific">Novosphingobium marinum</name>
    <dbReference type="NCBI Taxonomy" id="1514948"/>
    <lineage>
        <taxon>Bacteria</taxon>
        <taxon>Pseudomonadati</taxon>
        <taxon>Pseudomonadota</taxon>
        <taxon>Alphaproteobacteria</taxon>
        <taxon>Sphingomonadales</taxon>
        <taxon>Sphingomonadaceae</taxon>
        <taxon>Novosphingobium</taxon>
    </lineage>
</organism>
<evidence type="ECO:0000313" key="2">
    <source>
        <dbReference type="EMBL" id="NYH96565.1"/>
    </source>
</evidence>
<feature type="chain" id="PRO_5031509096" evidence="1">
    <location>
        <begin position="20"/>
        <end position="97"/>
    </location>
</feature>
<dbReference type="RefSeq" id="WP_179408393.1">
    <property type="nucleotide sequence ID" value="NZ_BMGF01000005.1"/>
</dbReference>
<keyword evidence="3" id="KW-1185">Reference proteome</keyword>
<protein>
    <submittedName>
        <fullName evidence="2">Putative membrane protein YkoI</fullName>
    </submittedName>
</protein>
<sequence length="97" mass="11193">MKWLLFPISLALVMSAAPALGEPRSEQSQVRKERKEGNVRPLREIERRVLPMMKGMQYLGPEYDPTAMAYRLKFIRAGKVMFVDVDARTGRIINQSR</sequence>
<evidence type="ECO:0000313" key="3">
    <source>
        <dbReference type="Proteomes" id="UP000522081"/>
    </source>
</evidence>
<comment type="caution">
    <text evidence="2">The sequence shown here is derived from an EMBL/GenBank/DDBJ whole genome shotgun (WGS) entry which is preliminary data.</text>
</comment>
<dbReference type="Proteomes" id="UP000522081">
    <property type="component" value="Unassembled WGS sequence"/>
</dbReference>
<name>A0A7Y9XY36_9SPHN</name>
<keyword evidence="1" id="KW-0732">Signal</keyword>
<proteinExistence type="predicted"/>
<gene>
    <name evidence="2" type="ORF">FHS75_002904</name>
</gene>
<reference evidence="2 3" key="1">
    <citation type="submission" date="2020-07" db="EMBL/GenBank/DDBJ databases">
        <title>Genomic Encyclopedia of Type Strains, Phase IV (KMG-IV): sequencing the most valuable type-strain genomes for metagenomic binning, comparative biology and taxonomic classification.</title>
        <authorList>
            <person name="Goeker M."/>
        </authorList>
    </citation>
    <scope>NUCLEOTIDE SEQUENCE [LARGE SCALE GENOMIC DNA]</scope>
    <source>
        <strain evidence="2 3">DSM 29043</strain>
    </source>
</reference>